<sequence length="22" mass="2561">MRIDRIELHNIGGLEHFEVKPG</sequence>
<name>A0A0F8XN74_9ZZZZ</name>
<accession>A0A0F8XN74</accession>
<dbReference type="AlphaFoldDB" id="A0A0F8XN74"/>
<gene>
    <name evidence="1" type="ORF">LCGC14_3168190</name>
</gene>
<reference evidence="1" key="1">
    <citation type="journal article" date="2015" name="Nature">
        <title>Complex archaea that bridge the gap between prokaryotes and eukaryotes.</title>
        <authorList>
            <person name="Spang A."/>
            <person name="Saw J.H."/>
            <person name="Jorgensen S.L."/>
            <person name="Zaremba-Niedzwiedzka K."/>
            <person name="Martijn J."/>
            <person name="Lind A.E."/>
            <person name="van Eijk R."/>
            <person name="Schleper C."/>
            <person name="Guy L."/>
            <person name="Ettema T.J."/>
        </authorList>
    </citation>
    <scope>NUCLEOTIDE SEQUENCE</scope>
</reference>
<proteinExistence type="predicted"/>
<comment type="caution">
    <text evidence="1">The sequence shown here is derived from an EMBL/GenBank/DDBJ whole genome shotgun (WGS) entry which is preliminary data.</text>
</comment>
<protein>
    <submittedName>
        <fullName evidence="1">Uncharacterized protein</fullName>
    </submittedName>
</protein>
<evidence type="ECO:0000313" key="1">
    <source>
        <dbReference type="EMBL" id="KKK43569.1"/>
    </source>
</evidence>
<organism evidence="1">
    <name type="scientific">marine sediment metagenome</name>
    <dbReference type="NCBI Taxonomy" id="412755"/>
    <lineage>
        <taxon>unclassified sequences</taxon>
        <taxon>metagenomes</taxon>
        <taxon>ecological metagenomes</taxon>
    </lineage>
</organism>
<dbReference type="EMBL" id="LAZR01070240">
    <property type="protein sequence ID" value="KKK43569.1"/>
    <property type="molecule type" value="Genomic_DNA"/>
</dbReference>
<feature type="non-terminal residue" evidence="1">
    <location>
        <position position="22"/>
    </location>
</feature>